<dbReference type="EMBL" id="MFSS01000114">
    <property type="protein sequence ID" value="OGI41851.1"/>
    <property type="molecule type" value="Genomic_DNA"/>
</dbReference>
<evidence type="ECO:0000256" key="3">
    <source>
        <dbReference type="ARBA" id="ARBA00008145"/>
    </source>
</evidence>
<dbReference type="FunFam" id="3.40.50.150:FF:000101">
    <property type="entry name" value="Thiopurine S-methyltransferase"/>
    <property type="match status" value="1"/>
</dbReference>
<dbReference type="GO" id="GO:0008119">
    <property type="term" value="F:thiopurine S-methyltransferase activity"/>
    <property type="evidence" value="ECO:0007669"/>
    <property type="project" value="UniProtKB-UniRule"/>
</dbReference>
<dbReference type="PANTHER" id="PTHR10259:SF11">
    <property type="entry name" value="THIOPURINE S-METHYLTRANSFERASE"/>
    <property type="match status" value="1"/>
</dbReference>
<keyword evidence="8 9" id="KW-0949">S-adenosyl-L-methionine</keyword>
<comment type="similarity">
    <text evidence="3 9">Belongs to the class I-like SAM-binding methyltransferase superfamily. TPMT family.</text>
</comment>
<dbReference type="InterPro" id="IPR022474">
    <property type="entry name" value="Thiopur_S-MeTfrase_Se/Te_detox"/>
</dbReference>
<dbReference type="HAMAP" id="MF_00812">
    <property type="entry name" value="Thiopur_methtran"/>
    <property type="match status" value="1"/>
</dbReference>
<feature type="binding site" evidence="9">
    <location>
        <position position="10"/>
    </location>
    <ligand>
        <name>S-adenosyl-L-methionine</name>
        <dbReference type="ChEBI" id="CHEBI:59789"/>
    </ligand>
</feature>
<dbReference type="PIRSF" id="PIRSF023956">
    <property type="entry name" value="Thiopurine_S-methyltransferase"/>
    <property type="match status" value="1"/>
</dbReference>
<dbReference type="EC" id="2.1.1.67" evidence="4 9"/>
<sequence>MNHEFWLERWQRSEIGFHQQEINAHLQDYWAHLDLPAGSRVFVPLCGKSRDLLWLRARGHTVLGVELSSIAVRDFFAENALTPQAARQGAFERCEADGLTILCGDFFDLTPQHLQGVAGVYDRASLIALPPELRVRYAGHSASILPAGARTLLVTMEYPQAEMSGPPFSVGEDEVRRLYAARYALTHLHTKDILAENPRFCERGLSALREKVYRLAARAV</sequence>
<dbReference type="NCBIfam" id="TIGR03840">
    <property type="entry name" value="TMPT_Se_Te"/>
    <property type="match status" value="1"/>
</dbReference>
<keyword evidence="7 9" id="KW-0808">Transferase</keyword>
<gene>
    <name evidence="9" type="primary">tpm</name>
    <name evidence="10" type="ORF">A2150_07515</name>
</gene>
<organism evidence="10 11">
    <name type="scientific">Candidatus Muproteobacteria bacterium RBG_16_64_11</name>
    <dbReference type="NCBI Taxonomy" id="1817758"/>
    <lineage>
        <taxon>Bacteria</taxon>
        <taxon>Pseudomonadati</taxon>
        <taxon>Pseudomonadota</taxon>
        <taxon>Candidatus Muproteobacteria</taxon>
    </lineage>
</organism>
<feature type="binding site" evidence="9">
    <location>
        <position position="123"/>
    </location>
    <ligand>
        <name>S-adenosyl-L-methionine</name>
        <dbReference type="ChEBI" id="CHEBI:59789"/>
    </ligand>
</feature>
<proteinExistence type="inferred from homology"/>
<feature type="binding site" evidence="9">
    <location>
        <position position="45"/>
    </location>
    <ligand>
        <name>S-adenosyl-L-methionine</name>
        <dbReference type="ChEBI" id="CHEBI:59789"/>
    </ligand>
</feature>
<name>A0A1F6T9M0_9PROT</name>
<dbReference type="GO" id="GO:0005737">
    <property type="term" value="C:cytoplasm"/>
    <property type="evidence" value="ECO:0007669"/>
    <property type="project" value="UniProtKB-SubCell"/>
</dbReference>
<dbReference type="InterPro" id="IPR025835">
    <property type="entry name" value="Thiopurine_S-MeTrfase"/>
</dbReference>
<dbReference type="PROSITE" id="PS51585">
    <property type="entry name" value="SAM_MT_TPMT"/>
    <property type="match status" value="1"/>
</dbReference>
<dbReference type="Gene3D" id="3.40.50.150">
    <property type="entry name" value="Vaccinia Virus protein VP39"/>
    <property type="match status" value="1"/>
</dbReference>
<dbReference type="GO" id="GO:0032259">
    <property type="term" value="P:methylation"/>
    <property type="evidence" value="ECO:0007669"/>
    <property type="project" value="UniProtKB-KW"/>
</dbReference>
<comment type="subcellular location">
    <subcellularLocation>
        <location evidence="2 9">Cytoplasm</location>
    </subcellularLocation>
</comment>
<dbReference type="Pfam" id="PF05724">
    <property type="entry name" value="TPMT"/>
    <property type="match status" value="1"/>
</dbReference>
<evidence type="ECO:0000256" key="4">
    <source>
        <dbReference type="ARBA" id="ARBA00011905"/>
    </source>
</evidence>
<keyword evidence="6 9" id="KW-0489">Methyltransferase</keyword>
<dbReference type="NCBIfam" id="NF009732">
    <property type="entry name" value="PRK13255.1"/>
    <property type="match status" value="1"/>
</dbReference>
<dbReference type="InterPro" id="IPR008854">
    <property type="entry name" value="TPMT"/>
</dbReference>
<evidence type="ECO:0000256" key="1">
    <source>
        <dbReference type="ARBA" id="ARBA00000903"/>
    </source>
</evidence>
<protein>
    <recommendedName>
        <fullName evidence="4 9">Thiopurine S-methyltransferase</fullName>
        <ecNumber evidence="4 9">2.1.1.67</ecNumber>
    </recommendedName>
    <alternativeName>
        <fullName evidence="9">Thiopurine methyltransferase</fullName>
    </alternativeName>
</protein>
<dbReference type="InterPro" id="IPR029063">
    <property type="entry name" value="SAM-dependent_MTases_sf"/>
</dbReference>
<dbReference type="SUPFAM" id="SSF53335">
    <property type="entry name" value="S-adenosyl-L-methionine-dependent methyltransferases"/>
    <property type="match status" value="1"/>
</dbReference>
<evidence type="ECO:0000256" key="5">
    <source>
        <dbReference type="ARBA" id="ARBA00022490"/>
    </source>
</evidence>
<reference evidence="10 11" key="1">
    <citation type="journal article" date="2016" name="Nat. Commun.">
        <title>Thousands of microbial genomes shed light on interconnected biogeochemical processes in an aquifer system.</title>
        <authorList>
            <person name="Anantharaman K."/>
            <person name="Brown C.T."/>
            <person name="Hug L.A."/>
            <person name="Sharon I."/>
            <person name="Castelle C.J."/>
            <person name="Probst A.J."/>
            <person name="Thomas B.C."/>
            <person name="Singh A."/>
            <person name="Wilkins M.J."/>
            <person name="Karaoz U."/>
            <person name="Brodie E.L."/>
            <person name="Williams K.H."/>
            <person name="Hubbard S.S."/>
            <person name="Banfield J.F."/>
        </authorList>
    </citation>
    <scope>NUCLEOTIDE SEQUENCE [LARGE SCALE GENOMIC DNA]</scope>
</reference>
<evidence type="ECO:0000313" key="11">
    <source>
        <dbReference type="Proteomes" id="UP000177925"/>
    </source>
</evidence>
<evidence type="ECO:0000256" key="7">
    <source>
        <dbReference type="ARBA" id="ARBA00022679"/>
    </source>
</evidence>
<feature type="binding site" evidence="9">
    <location>
        <position position="66"/>
    </location>
    <ligand>
        <name>S-adenosyl-L-methionine</name>
        <dbReference type="ChEBI" id="CHEBI:59789"/>
    </ligand>
</feature>
<accession>A0A1F6T9M0</accession>
<evidence type="ECO:0000313" key="10">
    <source>
        <dbReference type="EMBL" id="OGI41851.1"/>
    </source>
</evidence>
<evidence type="ECO:0000256" key="9">
    <source>
        <dbReference type="HAMAP-Rule" id="MF_00812"/>
    </source>
</evidence>
<dbReference type="PANTHER" id="PTHR10259">
    <property type="entry name" value="THIOPURINE S-METHYLTRANSFERASE"/>
    <property type="match status" value="1"/>
</dbReference>
<evidence type="ECO:0000256" key="8">
    <source>
        <dbReference type="ARBA" id="ARBA00022691"/>
    </source>
</evidence>
<dbReference type="GO" id="GO:0010038">
    <property type="term" value="P:response to metal ion"/>
    <property type="evidence" value="ECO:0007669"/>
    <property type="project" value="InterPro"/>
</dbReference>
<dbReference type="STRING" id="1817758.A2150_07515"/>
<dbReference type="Proteomes" id="UP000177925">
    <property type="component" value="Unassembled WGS sequence"/>
</dbReference>
<evidence type="ECO:0000256" key="6">
    <source>
        <dbReference type="ARBA" id="ARBA00022603"/>
    </source>
</evidence>
<dbReference type="AlphaFoldDB" id="A0A1F6T9M0"/>
<evidence type="ECO:0000256" key="2">
    <source>
        <dbReference type="ARBA" id="ARBA00004496"/>
    </source>
</evidence>
<comment type="catalytic activity">
    <reaction evidence="1 9">
        <text>S-adenosyl-L-methionine + a thiopurine = S-adenosyl-L-homocysteine + a thiopurine S-methylether.</text>
        <dbReference type="EC" id="2.1.1.67"/>
    </reaction>
</comment>
<keyword evidence="5 9" id="KW-0963">Cytoplasm</keyword>
<comment type="caution">
    <text evidence="10">The sequence shown here is derived from an EMBL/GenBank/DDBJ whole genome shotgun (WGS) entry which is preliminary data.</text>
</comment>